<evidence type="ECO:0000256" key="1">
    <source>
        <dbReference type="SAM" id="MobiDB-lite"/>
    </source>
</evidence>
<accession>T1K819</accession>
<name>T1K819_TETUR</name>
<dbReference type="HOGENOM" id="CLU_491207_0_0_1"/>
<evidence type="ECO:0000313" key="3">
    <source>
        <dbReference type="Proteomes" id="UP000015104"/>
    </source>
</evidence>
<dbReference type="RefSeq" id="XP_025016369.1">
    <property type="nucleotide sequence ID" value="XM_025160601.1"/>
</dbReference>
<dbReference type="AlphaFoldDB" id="T1K819"/>
<proteinExistence type="predicted"/>
<reference evidence="3" key="1">
    <citation type="submission" date="2011-08" db="EMBL/GenBank/DDBJ databases">
        <authorList>
            <person name="Rombauts S."/>
        </authorList>
    </citation>
    <scope>NUCLEOTIDE SEQUENCE</scope>
    <source>
        <strain evidence="3">London</strain>
    </source>
</reference>
<feature type="compositionally biased region" description="Acidic residues" evidence="1">
    <location>
        <begin position="516"/>
        <end position="530"/>
    </location>
</feature>
<dbReference type="EnsemblMetazoa" id="tetur06g06380.1">
    <property type="protein sequence ID" value="tetur06g06380.1"/>
    <property type="gene ID" value="tetur06g06380"/>
</dbReference>
<keyword evidence="3" id="KW-1185">Reference proteome</keyword>
<dbReference type="KEGG" id="tut:112538724"/>
<dbReference type="Proteomes" id="UP000015104">
    <property type="component" value="Unassembled WGS sequence"/>
</dbReference>
<sequence>MCHQLPLNRPKKIFIEPELALRRFKEDEKVNIFENASSVLISNYIQKYKGDFESFEKLNCSFKYNNKSINVVELSVIFRGENLKYSGVASTKTLAMAIASSKMLEKIRSIDSYIFMPKFCIGLPNYRGHCFFVPVFVPLFNDSDFVFALLKAFEVSTQVIIENNIQKPEKNKDESLFLWTRVIYNFFSSYSKASQEGEIIIKHHPKNIQRAYPEIYTQAMDQCFKQAGYKNDLEVDRRLMKVVIQLAEHVWNDYKTPGGFSWRLYEHVVTKINSEFYAALLPSPFTDVLFTTYLFEYKCDKCAASLRRKVVTPFLNIPTVHSYYQSLQDFFDEPSSFINFQELQCSHKKQGTKACGSPITDTISRFKFIKLPKTLVIKAVGYIGGLYKVEVPETLNIVVDTEVKKYVKVAYSLDYEVWNRGTSGKLKSLRMIEPEQGDESAGKHAIAMVKTSEGYFEINNSHVFEPLKYFTHAIDDTLVFYKEDDLNQFIPHVGNYYKNNGEKVMATGQQKADKNEDNDDDSSVMDWFED</sequence>
<organism evidence="2 3">
    <name type="scientific">Tetranychus urticae</name>
    <name type="common">Two-spotted spider mite</name>
    <dbReference type="NCBI Taxonomy" id="32264"/>
    <lineage>
        <taxon>Eukaryota</taxon>
        <taxon>Metazoa</taxon>
        <taxon>Ecdysozoa</taxon>
        <taxon>Arthropoda</taxon>
        <taxon>Chelicerata</taxon>
        <taxon>Arachnida</taxon>
        <taxon>Acari</taxon>
        <taxon>Acariformes</taxon>
        <taxon>Trombidiformes</taxon>
        <taxon>Prostigmata</taxon>
        <taxon>Eleutherengona</taxon>
        <taxon>Raphignathae</taxon>
        <taxon>Tetranychoidea</taxon>
        <taxon>Tetranychidae</taxon>
        <taxon>Tetranychus</taxon>
    </lineage>
</organism>
<protein>
    <submittedName>
        <fullName evidence="2">Uncharacterized protein</fullName>
    </submittedName>
</protein>
<dbReference type="EMBL" id="CAEY01001817">
    <property type="status" value="NOT_ANNOTATED_CDS"/>
    <property type="molecule type" value="Genomic_DNA"/>
</dbReference>
<evidence type="ECO:0000313" key="2">
    <source>
        <dbReference type="EnsemblMetazoa" id="tetur06g06380.1"/>
    </source>
</evidence>
<dbReference type="OMA" id="HETICEP"/>
<dbReference type="GeneID" id="112538724"/>
<dbReference type="OrthoDB" id="10662039at2759"/>
<reference evidence="2" key="2">
    <citation type="submission" date="2015-06" db="UniProtKB">
        <authorList>
            <consortium name="EnsemblMetazoa"/>
        </authorList>
    </citation>
    <scope>IDENTIFICATION</scope>
</reference>
<feature type="region of interest" description="Disordered" evidence="1">
    <location>
        <begin position="507"/>
        <end position="530"/>
    </location>
</feature>